<comment type="caution">
    <text evidence="3">The sequence shown here is derived from an EMBL/GenBank/DDBJ whole genome shotgun (WGS) entry which is preliminary data.</text>
</comment>
<proteinExistence type="inferred from homology"/>
<dbReference type="EMBL" id="JBHMBL010000002">
    <property type="protein sequence ID" value="MFB9642995.1"/>
    <property type="molecule type" value="Genomic_DNA"/>
</dbReference>
<feature type="domain" description="UspA" evidence="2">
    <location>
        <begin position="4"/>
        <end position="136"/>
    </location>
</feature>
<dbReference type="Gene3D" id="3.40.50.620">
    <property type="entry name" value="HUPs"/>
    <property type="match status" value="2"/>
</dbReference>
<evidence type="ECO:0000259" key="2">
    <source>
        <dbReference type="Pfam" id="PF00582"/>
    </source>
</evidence>
<dbReference type="PRINTS" id="PR01438">
    <property type="entry name" value="UNVRSLSTRESS"/>
</dbReference>
<feature type="domain" description="UspA" evidence="2">
    <location>
        <begin position="146"/>
        <end position="283"/>
    </location>
</feature>
<comment type="similarity">
    <text evidence="1">Belongs to the universal stress protein A family.</text>
</comment>
<protein>
    <submittedName>
        <fullName evidence="3">Universal stress protein</fullName>
    </submittedName>
</protein>
<dbReference type="PANTHER" id="PTHR46268:SF6">
    <property type="entry name" value="UNIVERSAL STRESS PROTEIN UP12"/>
    <property type="match status" value="1"/>
</dbReference>
<dbReference type="Proteomes" id="UP001589667">
    <property type="component" value="Unassembled WGS sequence"/>
</dbReference>
<dbReference type="InterPro" id="IPR006015">
    <property type="entry name" value="Universal_stress_UspA"/>
</dbReference>
<dbReference type="InterPro" id="IPR006016">
    <property type="entry name" value="UspA"/>
</dbReference>
<sequence length="283" mass="29341">MGEIVVGVSVAERAGLLAVRWAAERASVRGSRLRLLHVVDEAIEASGDADMLLAVLDAARESLAVAEDAARAVDASLEIVSDLEQGAPITQFERCSREADLLVVASDSHGGKRPSRRGVHSLRIAAASHAPVAVVPDIDVSGRSGVAVGIDGSEVGARALEFAADEASRRGCPLIAVHAWDLALMAGGEYGYGVSSFAMDDLTRAAHEVLVDALAPLDRSHPGLEIDRRVIAGDPVIALAEAAAEAELLVVGSHGRSALARFLLGSVSHGVLARLEAPTVVVR</sequence>
<evidence type="ECO:0000313" key="3">
    <source>
        <dbReference type="EMBL" id="MFB9642995.1"/>
    </source>
</evidence>
<evidence type="ECO:0000256" key="1">
    <source>
        <dbReference type="ARBA" id="ARBA00008791"/>
    </source>
</evidence>
<gene>
    <name evidence="3" type="ORF">ACFFQV_11915</name>
</gene>
<dbReference type="SUPFAM" id="SSF52402">
    <property type="entry name" value="Adenine nucleotide alpha hydrolases-like"/>
    <property type="match status" value="2"/>
</dbReference>
<dbReference type="RefSeq" id="WP_157422330.1">
    <property type="nucleotide sequence ID" value="NZ_BAAANI010000002.1"/>
</dbReference>
<dbReference type="Pfam" id="PF00582">
    <property type="entry name" value="Usp"/>
    <property type="match status" value="2"/>
</dbReference>
<keyword evidence="4" id="KW-1185">Reference proteome</keyword>
<reference evidence="3 4" key="1">
    <citation type="submission" date="2024-09" db="EMBL/GenBank/DDBJ databases">
        <authorList>
            <person name="Sun Q."/>
            <person name="Mori K."/>
        </authorList>
    </citation>
    <scope>NUCLEOTIDE SEQUENCE [LARGE SCALE GENOMIC DNA]</scope>
    <source>
        <strain evidence="3 4">JCM 14321</strain>
    </source>
</reference>
<dbReference type="PANTHER" id="PTHR46268">
    <property type="entry name" value="STRESS RESPONSE PROTEIN NHAX"/>
    <property type="match status" value="1"/>
</dbReference>
<organism evidence="3 4">
    <name type="scientific">Agromyces lapidis</name>
    <dbReference type="NCBI Taxonomy" id="279574"/>
    <lineage>
        <taxon>Bacteria</taxon>
        <taxon>Bacillati</taxon>
        <taxon>Actinomycetota</taxon>
        <taxon>Actinomycetes</taxon>
        <taxon>Micrococcales</taxon>
        <taxon>Microbacteriaceae</taxon>
        <taxon>Agromyces</taxon>
    </lineage>
</organism>
<name>A0ABV5SRM9_9MICO</name>
<accession>A0ABV5SRM9</accession>
<dbReference type="InterPro" id="IPR014729">
    <property type="entry name" value="Rossmann-like_a/b/a_fold"/>
</dbReference>
<evidence type="ECO:0000313" key="4">
    <source>
        <dbReference type="Proteomes" id="UP001589667"/>
    </source>
</evidence>